<organism evidence="12 13">
    <name type="scientific">Streptomyces alboflavus</name>
    <dbReference type="NCBI Taxonomy" id="67267"/>
    <lineage>
        <taxon>Bacteria</taxon>
        <taxon>Bacillati</taxon>
        <taxon>Actinomycetota</taxon>
        <taxon>Actinomycetes</taxon>
        <taxon>Kitasatosporales</taxon>
        <taxon>Streptomycetaceae</taxon>
        <taxon>Streptomyces</taxon>
    </lineage>
</organism>
<name>A0A1Z1W4G8_9ACTN</name>
<dbReference type="PANTHER" id="PTHR43439">
    <property type="entry name" value="PHENYLACETATE-COENZYME A LIGASE"/>
    <property type="match status" value="1"/>
</dbReference>
<dbReference type="CDD" id="cd05913">
    <property type="entry name" value="PaaK"/>
    <property type="match status" value="1"/>
</dbReference>
<comment type="pathway">
    <text evidence="4 9">Aromatic compound metabolism; phenylacetate degradation.</text>
</comment>
<dbReference type="Proteomes" id="UP000195880">
    <property type="component" value="Chromosome"/>
</dbReference>
<dbReference type="EMBL" id="CP021748">
    <property type="protein sequence ID" value="ARX81321.1"/>
    <property type="molecule type" value="Genomic_DNA"/>
</dbReference>
<evidence type="ECO:0000256" key="3">
    <source>
        <dbReference type="ARBA" id="ARBA00022741"/>
    </source>
</evidence>
<evidence type="ECO:0000259" key="11">
    <source>
        <dbReference type="Pfam" id="PF14535"/>
    </source>
</evidence>
<reference evidence="12 13" key="1">
    <citation type="submission" date="2017-05" db="EMBL/GenBank/DDBJ databases">
        <title>Streptomyces alboflavus Genome sequencing and assembly.</title>
        <authorList>
            <person name="Wang Y."/>
            <person name="Du B."/>
            <person name="Ding Y."/>
            <person name="Liu H."/>
            <person name="Hou Q."/>
            <person name="Liu K."/>
            <person name="Wang C."/>
            <person name="Yao L."/>
        </authorList>
    </citation>
    <scope>NUCLEOTIDE SEQUENCE [LARGE SCALE GENOMIC DNA]</scope>
    <source>
        <strain evidence="12 13">MDJK44</strain>
    </source>
</reference>
<evidence type="ECO:0000256" key="9">
    <source>
        <dbReference type="PIRNR" id="PIRNR006444"/>
    </source>
</evidence>
<dbReference type="GO" id="GO:0047475">
    <property type="term" value="F:phenylacetate-CoA ligase activity"/>
    <property type="evidence" value="ECO:0007669"/>
    <property type="project" value="UniProtKB-EC"/>
</dbReference>
<dbReference type="InterPro" id="IPR000873">
    <property type="entry name" value="AMP-dep_synth/lig_dom"/>
</dbReference>
<sequence>MARTPALLDAGERLGRAELEALQLDRLQDTLLHAYENVPFYRAAFDAAGLGPDDCHSLADLARFPFTTKADLRANYPFGMLAVEQSELRRLHASSGTTGRPTVVGYTEQDLSMWADVVARSIRAAGGRPGQKVHVAYGYGLFTGGLGAHYGAERLGCTVIPASGGMTARQVQLILDFRPEIIMVTPSYMLTLLEEFERQGVDPRSTSLQVGIFGAEPWTEEMRREIEERFAIDAVDIYGLSEVIGPGVAQECVETKDGLHIWEDHFYPEVVDPITGEVLPDGEHGELVFTSLTKEALPVIRYRTRDLTRLLPGTARVFRRMEKVTGRSDDMVILRGVNLFPTQIEEIVLRTPGLAPHFQLRLTKEGRMDALTVCVEARADTPPGRRVTAAREISSAVKDGIGVSVSVEVVDPETIERSVGKFKRIVDLRGK</sequence>
<dbReference type="InterPro" id="IPR049623">
    <property type="entry name" value="PA_CoA_lig_proteobact_actino"/>
</dbReference>
<keyword evidence="13" id="KW-1185">Reference proteome</keyword>
<dbReference type="InterPro" id="IPR051414">
    <property type="entry name" value="Adenylate-forming_Reductase"/>
</dbReference>
<dbReference type="SUPFAM" id="SSF56801">
    <property type="entry name" value="Acetyl-CoA synthetase-like"/>
    <property type="match status" value="1"/>
</dbReference>
<dbReference type="GO" id="GO:0010124">
    <property type="term" value="P:phenylacetate catabolic process"/>
    <property type="evidence" value="ECO:0007669"/>
    <property type="project" value="UniProtKB-UniRule"/>
</dbReference>
<feature type="domain" description="AMP-dependent ligase C-terminal" evidence="11">
    <location>
        <begin position="336"/>
        <end position="429"/>
    </location>
</feature>
<evidence type="ECO:0000259" key="10">
    <source>
        <dbReference type="Pfam" id="PF00501"/>
    </source>
</evidence>
<evidence type="ECO:0000256" key="2">
    <source>
        <dbReference type="ARBA" id="ARBA00022598"/>
    </source>
</evidence>
<evidence type="ECO:0000313" key="12">
    <source>
        <dbReference type="EMBL" id="ARX81321.1"/>
    </source>
</evidence>
<dbReference type="PANTHER" id="PTHR43439:SF1">
    <property type="entry name" value="PHENYLACETATE-COENZYME A LIGASE"/>
    <property type="match status" value="1"/>
</dbReference>
<dbReference type="AlphaFoldDB" id="A0A1Z1W4G8"/>
<evidence type="ECO:0000256" key="8">
    <source>
        <dbReference type="ARBA" id="ARBA00075111"/>
    </source>
</evidence>
<dbReference type="FunFam" id="3.40.50.12780:FF:000016">
    <property type="entry name" value="Phenylacetate-coenzyme A ligase"/>
    <property type="match status" value="1"/>
</dbReference>
<keyword evidence="2 9" id="KW-0436">Ligase</keyword>
<dbReference type="GO" id="GO:0000166">
    <property type="term" value="F:nucleotide binding"/>
    <property type="evidence" value="ECO:0007669"/>
    <property type="project" value="UniProtKB-KW"/>
</dbReference>
<dbReference type="eggNOG" id="COG1541">
    <property type="taxonomic scope" value="Bacteria"/>
</dbReference>
<dbReference type="RefSeq" id="WP_030357449.1">
    <property type="nucleotide sequence ID" value="NZ_CP021748.1"/>
</dbReference>
<comment type="subunit">
    <text evidence="1">Monomer.</text>
</comment>
<accession>A0A1Z1W4G8</accession>
<dbReference type="Pfam" id="PF00501">
    <property type="entry name" value="AMP-binding"/>
    <property type="match status" value="1"/>
</dbReference>
<dbReference type="UniPathway" id="UPA00930"/>
<dbReference type="PIRSF" id="PIRSF006444">
    <property type="entry name" value="PaaK"/>
    <property type="match status" value="1"/>
</dbReference>
<comment type="catalytic activity">
    <reaction evidence="9">
        <text>2-phenylacetate + ATP + CoA = phenylacetyl-CoA + AMP + diphosphate</text>
        <dbReference type="Rhea" id="RHEA:20956"/>
        <dbReference type="ChEBI" id="CHEBI:18401"/>
        <dbReference type="ChEBI" id="CHEBI:30616"/>
        <dbReference type="ChEBI" id="CHEBI:33019"/>
        <dbReference type="ChEBI" id="CHEBI:57287"/>
        <dbReference type="ChEBI" id="CHEBI:57390"/>
        <dbReference type="ChEBI" id="CHEBI:456215"/>
        <dbReference type="EC" id="6.2.1.30"/>
    </reaction>
</comment>
<feature type="domain" description="AMP-dependent synthetase/ligase" evidence="10">
    <location>
        <begin position="94"/>
        <end position="290"/>
    </location>
</feature>
<comment type="similarity">
    <text evidence="5 9">Belongs to the phenylacetyl-CoA ligase family.</text>
</comment>
<keyword evidence="3 9" id="KW-0547">Nucleotide-binding</keyword>
<dbReference type="NCBIfam" id="TIGR02155">
    <property type="entry name" value="PA_CoA_ligase"/>
    <property type="match status" value="1"/>
</dbReference>
<dbReference type="OrthoDB" id="580775at2"/>
<evidence type="ECO:0000256" key="6">
    <source>
        <dbReference type="ARBA" id="ARBA00066629"/>
    </source>
</evidence>
<dbReference type="STRING" id="67267.GCA_000716675_02687"/>
<evidence type="ECO:0000256" key="4">
    <source>
        <dbReference type="ARBA" id="ARBA00060591"/>
    </source>
</evidence>
<dbReference type="KEGG" id="salf:SMD44_00719"/>
<evidence type="ECO:0000256" key="5">
    <source>
        <dbReference type="ARBA" id="ARBA00061566"/>
    </source>
</evidence>
<evidence type="ECO:0000313" key="13">
    <source>
        <dbReference type="Proteomes" id="UP000195880"/>
    </source>
</evidence>
<evidence type="ECO:0000256" key="1">
    <source>
        <dbReference type="ARBA" id="ARBA00011245"/>
    </source>
</evidence>
<dbReference type="Gene3D" id="3.40.50.12780">
    <property type="entry name" value="N-terminal domain of ligase-like"/>
    <property type="match status" value="1"/>
</dbReference>
<gene>
    <name evidence="12" type="primary">paaK</name>
    <name evidence="12" type="ORF">SMD44_00719</name>
</gene>
<proteinExistence type="inferred from homology"/>
<comment type="function">
    <text evidence="9">Catalyzes the activation of phenylacetic acid (PA) to phenylacetyl-CoA (PA-CoA).</text>
</comment>
<evidence type="ECO:0000256" key="7">
    <source>
        <dbReference type="ARBA" id="ARBA00068695"/>
    </source>
</evidence>
<dbReference type="InterPro" id="IPR042099">
    <property type="entry name" value="ANL_N_sf"/>
</dbReference>
<protein>
    <recommendedName>
        <fullName evidence="7 9">Phenylacetate-coenzyme A ligase</fullName>
        <ecNumber evidence="6 9">6.2.1.30</ecNumber>
    </recommendedName>
    <alternativeName>
        <fullName evidence="8 9">Phenylacetyl-CoA ligase</fullName>
    </alternativeName>
</protein>
<dbReference type="InterPro" id="IPR045851">
    <property type="entry name" value="AMP-bd_C_sf"/>
</dbReference>
<dbReference type="EC" id="6.2.1.30" evidence="6 9"/>
<dbReference type="InterPro" id="IPR028154">
    <property type="entry name" value="AMP-dep_Lig_C"/>
</dbReference>
<dbReference type="Gene3D" id="3.30.300.30">
    <property type="match status" value="1"/>
</dbReference>
<dbReference type="Pfam" id="PF14535">
    <property type="entry name" value="AMP-binding_C_2"/>
    <property type="match status" value="1"/>
</dbReference>
<dbReference type="InterPro" id="IPR011880">
    <property type="entry name" value="PA_CoA_ligase"/>
</dbReference>